<dbReference type="SUPFAM" id="SSF49464">
    <property type="entry name" value="Carboxypeptidase regulatory domain-like"/>
    <property type="match status" value="1"/>
</dbReference>
<organism evidence="4 5">
    <name type="scientific">Zobellia uliginosa</name>
    <dbReference type="NCBI Taxonomy" id="143224"/>
    <lineage>
        <taxon>Bacteria</taxon>
        <taxon>Pseudomonadati</taxon>
        <taxon>Bacteroidota</taxon>
        <taxon>Flavobacteriia</taxon>
        <taxon>Flavobacteriales</taxon>
        <taxon>Flavobacteriaceae</taxon>
        <taxon>Zobellia</taxon>
    </lineage>
</organism>
<sequence>MKFSMLFLFCAIFGAQAKTVYGQEDKVTLNLKRETVERFIDTIESTTDFRFVYQKEDVVLNRFISHKFENEKITTVLDAVFGKSQTDYKIIENQIYLVKKQVPRVVVKEVEPQLIQHTIRGIVTDKNKVPLLGANIIEKGTTNGTQTDFDGNFTLNVSDENAILIVSYIGFSTKEIVLNGRTDITIVLEENAAGLDEVVVVGYGEVRKKDATGSIISIKPDEQNRGISTKTTDLLLGKVAGLQITMPSGNPDSSGTIRIRQGASLNASNSPLIVVDGVAGESFNQLNSDDIANITVLKDASSTAIYGSRGANGVIIVTTKRGKASYEGQAVSPSFNYRGDFSVNKNVRHLDVYNTDEFRTEFLNRYPDLGSLLGNNDTDWQDEIYRTSYTQRHTISAEGALPYTPYRVSLGYQNDNGTIKNSKKDLATLAINLNPSFFKEHLKANITFKEAYTRIPKSQSPVEQAAFMDPTAPIYATYPDNMGLGYYMFGADKNGTLPTNATNPVADVDLARGYSENYRTATNFKLDYKVHGFENLTLTANFGLTANDYYNTGKVLDNSPQTWDSYGGTGTGVNYWNDSYSRIFIQEYYANYKQILGKRHAIDFTLGHTGEKYYSRWENSPILLNNTDEEYEIGASGASERALSSYFGRFNYGFDSKYLFTFTLRADASSRFAPENRWGYFPSGALAWKLNEEAFLKNSEVISDLKLRLSYGQTGQQNIDNDYAYQTTYRSSLEDSRYRFGDTFYTTYRPNAYDRSIQWEVTSSYNLGLDWGVNNSRLYGAIELYKRLTDHLLMKDVRVPAGSNFSDTIDQNIGEMESNGIEVSLGSILVNTADFTWSLNANFAYNNSEIRKLTVYDGDPESTFIKTGSIGSSRYAQIHKIGNTPYTFFLAKQVYDEDTGKPLDGVFHNPVYDPNLPDSEPYVYDDTNDANKFDTGKSSLVPYYGGLSTSVKYKNWDFGLNGHFAFGQYVFWETASRGSDESLYDTYGLNPKNSLVNTPEWSQEHRFSDHWLHKGDYFKLDNITAGYTFTELTKNIESLRLSTGVQNVFMITSYPGIDPEVYSGIDGSSYPRPQIFMFSANLKF</sequence>
<dbReference type="InterPro" id="IPR039426">
    <property type="entry name" value="TonB-dep_rcpt-like"/>
</dbReference>
<comment type="subcellular location">
    <subcellularLocation>
        <location evidence="1">Cell outer membrane</location>
        <topology evidence="1">Multi-pass membrane protein</topology>
    </subcellularLocation>
</comment>
<dbReference type="NCBIfam" id="TIGR04056">
    <property type="entry name" value="OMP_RagA_SusC"/>
    <property type="match status" value="1"/>
</dbReference>
<dbReference type="InterPro" id="IPR023996">
    <property type="entry name" value="TonB-dep_OMP_SusC/RagA"/>
</dbReference>
<comment type="caution">
    <text evidence="4">The sequence shown here is derived from an EMBL/GenBank/DDBJ whole genome shotgun (WGS) entry which is preliminary data.</text>
</comment>
<keyword evidence="1" id="KW-1134">Transmembrane beta strand</keyword>
<proteinExistence type="inferred from homology"/>
<keyword evidence="1" id="KW-0998">Cell outer membrane</keyword>
<evidence type="ECO:0000256" key="1">
    <source>
        <dbReference type="PROSITE-ProRule" id="PRU01360"/>
    </source>
</evidence>
<keyword evidence="5" id="KW-1185">Reference proteome</keyword>
<evidence type="ECO:0000313" key="5">
    <source>
        <dbReference type="Proteomes" id="UP000185728"/>
    </source>
</evidence>
<dbReference type="InterPro" id="IPR012910">
    <property type="entry name" value="Plug_dom"/>
</dbReference>
<dbReference type="InterPro" id="IPR023997">
    <property type="entry name" value="TonB-dep_OMP_SusC/RagA_CS"/>
</dbReference>
<name>A0ABY1KQK2_9FLAO</name>
<dbReference type="EMBL" id="FTOB01000002">
    <property type="protein sequence ID" value="SIS46445.1"/>
    <property type="molecule type" value="Genomic_DNA"/>
</dbReference>
<keyword evidence="1" id="KW-0813">Transport</keyword>
<dbReference type="PROSITE" id="PS52016">
    <property type="entry name" value="TONB_DEPENDENT_REC_3"/>
    <property type="match status" value="1"/>
</dbReference>
<protein>
    <submittedName>
        <fullName evidence="4">Iron complex outermembrane recepter protein</fullName>
    </submittedName>
</protein>
<keyword evidence="1" id="KW-0812">Transmembrane</keyword>
<comment type="similarity">
    <text evidence="1">Belongs to the TonB-dependent receptor family.</text>
</comment>
<feature type="chain" id="PRO_5047310906" evidence="2">
    <location>
        <begin position="18"/>
        <end position="1084"/>
    </location>
</feature>
<gene>
    <name evidence="4" type="ORF">SAMN05421766_10212</name>
</gene>
<dbReference type="Pfam" id="PF07715">
    <property type="entry name" value="Plug"/>
    <property type="match status" value="1"/>
</dbReference>
<keyword evidence="1" id="KW-0472">Membrane</keyword>
<dbReference type="Proteomes" id="UP000185728">
    <property type="component" value="Unassembled WGS sequence"/>
</dbReference>
<dbReference type="InterPro" id="IPR008969">
    <property type="entry name" value="CarboxyPept-like_regulatory"/>
</dbReference>
<evidence type="ECO:0000259" key="3">
    <source>
        <dbReference type="Pfam" id="PF07715"/>
    </source>
</evidence>
<reference evidence="4 5" key="1">
    <citation type="submission" date="2017-01" db="EMBL/GenBank/DDBJ databases">
        <authorList>
            <person name="Varghese N."/>
            <person name="Submissions S."/>
        </authorList>
    </citation>
    <scope>NUCLEOTIDE SEQUENCE [LARGE SCALE GENOMIC DNA]</scope>
    <source>
        <strain evidence="4 5">DSM 2061</strain>
    </source>
</reference>
<feature type="domain" description="TonB-dependent receptor plug" evidence="3">
    <location>
        <begin position="208"/>
        <end position="314"/>
    </location>
</feature>
<dbReference type="Pfam" id="PF13715">
    <property type="entry name" value="CarbopepD_reg_2"/>
    <property type="match status" value="1"/>
</dbReference>
<dbReference type="SUPFAM" id="SSF56935">
    <property type="entry name" value="Porins"/>
    <property type="match status" value="1"/>
</dbReference>
<feature type="signal peptide" evidence="2">
    <location>
        <begin position="1"/>
        <end position="17"/>
    </location>
</feature>
<dbReference type="Gene3D" id="2.60.40.1120">
    <property type="entry name" value="Carboxypeptidase-like, regulatory domain"/>
    <property type="match status" value="1"/>
</dbReference>
<keyword evidence="2" id="KW-0732">Signal</keyword>
<dbReference type="InterPro" id="IPR037066">
    <property type="entry name" value="Plug_dom_sf"/>
</dbReference>
<evidence type="ECO:0000256" key="2">
    <source>
        <dbReference type="SAM" id="SignalP"/>
    </source>
</evidence>
<accession>A0ABY1KQK2</accession>
<dbReference type="NCBIfam" id="TIGR04057">
    <property type="entry name" value="SusC_RagA_signa"/>
    <property type="match status" value="1"/>
</dbReference>
<evidence type="ECO:0000313" key="4">
    <source>
        <dbReference type="EMBL" id="SIS46445.1"/>
    </source>
</evidence>
<dbReference type="Gene3D" id="2.170.130.10">
    <property type="entry name" value="TonB-dependent receptor, plug domain"/>
    <property type="match status" value="1"/>
</dbReference>